<dbReference type="Proteomes" id="UP000258309">
    <property type="component" value="Unassembled WGS sequence"/>
</dbReference>
<dbReference type="Gene3D" id="3.30.420.10">
    <property type="entry name" value="Ribonuclease H-like superfamily/Ribonuclease H"/>
    <property type="match status" value="1"/>
</dbReference>
<keyword evidence="3" id="KW-1185">Reference proteome</keyword>
<proteinExistence type="predicted"/>
<dbReference type="GO" id="GO:0003676">
    <property type="term" value="F:nucleic acid binding"/>
    <property type="evidence" value="ECO:0007669"/>
    <property type="project" value="InterPro"/>
</dbReference>
<evidence type="ECO:0000313" key="3">
    <source>
        <dbReference type="Proteomes" id="UP000258309"/>
    </source>
</evidence>
<evidence type="ECO:0000313" key="2">
    <source>
        <dbReference type="EMBL" id="RFU25235.1"/>
    </source>
</evidence>
<dbReference type="InterPro" id="IPR036397">
    <property type="entry name" value="RNaseH_sf"/>
</dbReference>
<reference evidence="2 3" key="1">
    <citation type="submission" date="2018-05" db="EMBL/GenBank/DDBJ databases">
        <title>Draft genome sequence of Scytalidium lignicola DSM 105466, a ubiquitous saprotrophic fungus.</title>
        <authorList>
            <person name="Buettner E."/>
            <person name="Gebauer A.M."/>
            <person name="Hofrichter M."/>
            <person name="Liers C."/>
            <person name="Kellner H."/>
        </authorList>
    </citation>
    <scope>NUCLEOTIDE SEQUENCE [LARGE SCALE GENOMIC DNA]</scope>
    <source>
        <strain evidence="2 3">DSM 105466</strain>
    </source>
</reference>
<feature type="non-terminal residue" evidence="2">
    <location>
        <position position="205"/>
    </location>
</feature>
<gene>
    <name evidence="2" type="ORF">B7463_g11099</name>
</gene>
<name>A0A3E2GVM2_SCYLI</name>
<comment type="caution">
    <text evidence="2">The sequence shown here is derived from an EMBL/GenBank/DDBJ whole genome shotgun (WGS) entry which is preliminary data.</text>
</comment>
<dbReference type="OMA" id="WDHEISI"/>
<accession>A0A3E2GVM2</accession>
<sequence>MLRRERLLRKRGERRRLDCIQFTFHSGHKSIMAWAAVGYNFKSKLYFVSYEGEGKGFTQQKYAEQILRGPLKEIFEAKAQPVKEIFDISGDFFCVEDNSPVHGKKNTPKNKGFCNAVRLECHINSIDWPPVSPDLNPIENIWRILKQLLRNRKPHGGWNLEDLKEAMVDIWDHEISIENHINHFIDTMPQRIWKVIWRRGGPSGW</sequence>
<dbReference type="EMBL" id="NCSJ02000350">
    <property type="protein sequence ID" value="RFU25235.1"/>
    <property type="molecule type" value="Genomic_DNA"/>
</dbReference>
<feature type="domain" description="Tc1-like transposase DDE" evidence="1">
    <location>
        <begin position="72"/>
        <end position="153"/>
    </location>
</feature>
<dbReference type="STRING" id="5539.A0A3E2GVM2"/>
<feature type="non-terminal residue" evidence="2">
    <location>
        <position position="1"/>
    </location>
</feature>
<organism evidence="2 3">
    <name type="scientific">Scytalidium lignicola</name>
    <name type="common">Hyphomycete</name>
    <dbReference type="NCBI Taxonomy" id="5539"/>
    <lineage>
        <taxon>Eukaryota</taxon>
        <taxon>Fungi</taxon>
        <taxon>Dikarya</taxon>
        <taxon>Ascomycota</taxon>
        <taxon>Pezizomycotina</taxon>
        <taxon>Leotiomycetes</taxon>
        <taxon>Leotiomycetes incertae sedis</taxon>
        <taxon>Scytalidium</taxon>
    </lineage>
</organism>
<protein>
    <recommendedName>
        <fullName evidence="1">Tc1-like transposase DDE domain-containing protein</fullName>
    </recommendedName>
</protein>
<dbReference type="AlphaFoldDB" id="A0A3E2GVM2"/>
<dbReference type="InterPro" id="IPR038717">
    <property type="entry name" value="Tc1-like_DDE_dom"/>
</dbReference>
<dbReference type="Pfam" id="PF13358">
    <property type="entry name" value="DDE_3"/>
    <property type="match status" value="1"/>
</dbReference>
<dbReference type="OrthoDB" id="3559649at2759"/>
<evidence type="ECO:0000259" key="1">
    <source>
        <dbReference type="Pfam" id="PF13358"/>
    </source>
</evidence>